<dbReference type="Proteomes" id="UP000290572">
    <property type="component" value="Unassembled WGS sequence"/>
</dbReference>
<evidence type="ECO:0000256" key="2">
    <source>
        <dbReference type="PROSITE-ProRule" id="PRU00176"/>
    </source>
</evidence>
<dbReference type="InterPro" id="IPR052462">
    <property type="entry name" value="SLIRP/GR-RBP-like"/>
</dbReference>
<evidence type="ECO:0000313" key="4">
    <source>
        <dbReference type="EMBL" id="RXN26432.1"/>
    </source>
</evidence>
<dbReference type="PANTHER" id="PTHR48027">
    <property type="entry name" value="HETEROGENEOUS NUCLEAR RIBONUCLEOPROTEIN 87F-RELATED"/>
    <property type="match status" value="1"/>
</dbReference>
<evidence type="ECO:0000313" key="5">
    <source>
        <dbReference type="Proteomes" id="UP000290572"/>
    </source>
</evidence>
<keyword evidence="5" id="KW-1185">Reference proteome</keyword>
<proteinExistence type="predicted"/>
<accession>A0A498N3P3</accession>
<comment type="caution">
    <text evidence="4">The sequence shown here is derived from an EMBL/GenBank/DDBJ whole genome shotgun (WGS) entry which is preliminary data.</text>
</comment>
<evidence type="ECO:0000259" key="3">
    <source>
        <dbReference type="PROSITE" id="PS50102"/>
    </source>
</evidence>
<dbReference type="Pfam" id="PF00076">
    <property type="entry name" value="RRM_1"/>
    <property type="match status" value="1"/>
</dbReference>
<dbReference type="GO" id="GO:0003723">
    <property type="term" value="F:RNA binding"/>
    <property type="evidence" value="ECO:0007669"/>
    <property type="project" value="UniProtKB-UniRule"/>
</dbReference>
<dbReference type="InterPro" id="IPR012677">
    <property type="entry name" value="Nucleotide-bd_a/b_plait_sf"/>
</dbReference>
<evidence type="ECO:0000256" key="1">
    <source>
        <dbReference type="ARBA" id="ARBA00022884"/>
    </source>
</evidence>
<organism evidence="4 5">
    <name type="scientific">Labeo rohita</name>
    <name type="common">Indian major carp</name>
    <name type="synonym">Cyprinus rohita</name>
    <dbReference type="NCBI Taxonomy" id="84645"/>
    <lineage>
        <taxon>Eukaryota</taxon>
        <taxon>Metazoa</taxon>
        <taxon>Chordata</taxon>
        <taxon>Craniata</taxon>
        <taxon>Vertebrata</taxon>
        <taxon>Euteleostomi</taxon>
        <taxon>Actinopterygii</taxon>
        <taxon>Neopterygii</taxon>
        <taxon>Teleostei</taxon>
        <taxon>Ostariophysi</taxon>
        <taxon>Cypriniformes</taxon>
        <taxon>Cyprinidae</taxon>
        <taxon>Labeoninae</taxon>
        <taxon>Labeonini</taxon>
        <taxon>Labeo</taxon>
    </lineage>
</organism>
<reference evidence="4 5" key="1">
    <citation type="submission" date="2018-03" db="EMBL/GenBank/DDBJ databases">
        <title>Draft genome sequence of Rohu Carp (Labeo rohita).</title>
        <authorList>
            <person name="Das P."/>
            <person name="Kushwaha B."/>
            <person name="Joshi C.G."/>
            <person name="Kumar D."/>
            <person name="Nagpure N.S."/>
            <person name="Sahoo L."/>
            <person name="Das S.P."/>
            <person name="Bit A."/>
            <person name="Patnaik S."/>
            <person name="Meher P.K."/>
            <person name="Jayasankar P."/>
            <person name="Koringa P.G."/>
            <person name="Patel N.V."/>
            <person name="Hinsu A.T."/>
            <person name="Kumar R."/>
            <person name="Pandey M."/>
            <person name="Agarwal S."/>
            <person name="Srivastava S."/>
            <person name="Singh M."/>
            <person name="Iquebal M.A."/>
            <person name="Jaiswal S."/>
            <person name="Angadi U.B."/>
            <person name="Kumar N."/>
            <person name="Raza M."/>
            <person name="Shah T.M."/>
            <person name="Rai A."/>
            <person name="Jena J.K."/>
        </authorList>
    </citation>
    <scope>NUCLEOTIDE SEQUENCE [LARGE SCALE GENOMIC DNA]</scope>
    <source>
        <strain evidence="4">DASCIFA01</strain>
        <tissue evidence="4">Testis</tissue>
    </source>
</reference>
<feature type="domain" description="RRM" evidence="3">
    <location>
        <begin position="49"/>
        <end position="127"/>
    </location>
</feature>
<dbReference type="SUPFAM" id="SSF54928">
    <property type="entry name" value="RNA-binding domain, RBD"/>
    <property type="match status" value="1"/>
</dbReference>
<dbReference type="InterPro" id="IPR000504">
    <property type="entry name" value="RRM_dom"/>
</dbReference>
<gene>
    <name evidence="4" type="ORF">ROHU_020911</name>
</gene>
<dbReference type="PROSITE" id="PS50102">
    <property type="entry name" value="RRM"/>
    <property type="match status" value="1"/>
</dbReference>
<dbReference type="AlphaFoldDB" id="A0A498N3P3"/>
<keyword evidence="1 2" id="KW-0694">RNA-binding</keyword>
<dbReference type="Gene3D" id="3.30.70.330">
    <property type="match status" value="1"/>
</dbReference>
<name>A0A498N3P3_LABRO</name>
<dbReference type="EMBL" id="QBIY01012241">
    <property type="protein sequence ID" value="RXN26432.1"/>
    <property type="molecule type" value="Genomic_DNA"/>
</dbReference>
<protein>
    <submittedName>
        <fullName evidence="4">Polyadenylate-binding 1-like 2</fullName>
    </submittedName>
</protein>
<sequence length="191" mass="21516">MTINVLANHNDRPAIYDAVSNFGEILKHREVCDKRCEPKEKESSSNPSVSPIVNDLHPNVTEKELHAIFFPFGPICTLKVCRDIKTNLSRGYGFVTFERRCDAEKALKALKFSELVGKPMNIMWGEDTAVKVLARNDGRGFGDTYAEEPDPNEPTESWGKRVANTVKIFSPQARNLDEYRSFCPSYAQSSV</sequence>
<dbReference type="SMART" id="SM00360">
    <property type="entry name" value="RRM"/>
    <property type="match status" value="1"/>
</dbReference>
<dbReference type="STRING" id="84645.A0A498N3P3"/>
<dbReference type="InterPro" id="IPR035979">
    <property type="entry name" value="RBD_domain_sf"/>
</dbReference>